<gene>
    <name evidence="1" type="ORF">QTG54_016131</name>
</gene>
<protein>
    <submittedName>
        <fullName evidence="1">Uncharacterized protein</fullName>
    </submittedName>
</protein>
<dbReference type="AlphaFoldDB" id="A0AAD9D4Y1"/>
<accession>A0AAD9D4Y1</accession>
<proteinExistence type="predicted"/>
<name>A0AAD9D4Y1_9STRA</name>
<evidence type="ECO:0000313" key="2">
    <source>
        <dbReference type="Proteomes" id="UP001224775"/>
    </source>
</evidence>
<reference evidence="1" key="1">
    <citation type="submission" date="2023-06" db="EMBL/GenBank/DDBJ databases">
        <title>Survivors Of The Sea: Transcriptome response of Skeletonema marinoi to long-term dormancy.</title>
        <authorList>
            <person name="Pinder M.I.M."/>
            <person name="Kourtchenko O."/>
            <person name="Robertson E.K."/>
            <person name="Larsson T."/>
            <person name="Maumus F."/>
            <person name="Osuna-Cruz C.M."/>
            <person name="Vancaester E."/>
            <person name="Stenow R."/>
            <person name="Vandepoele K."/>
            <person name="Ploug H."/>
            <person name="Bruchert V."/>
            <person name="Godhe A."/>
            <person name="Topel M."/>
        </authorList>
    </citation>
    <scope>NUCLEOTIDE SEQUENCE</scope>
    <source>
        <strain evidence="1">R05AC</strain>
    </source>
</reference>
<dbReference type="Proteomes" id="UP001224775">
    <property type="component" value="Unassembled WGS sequence"/>
</dbReference>
<organism evidence="1 2">
    <name type="scientific">Skeletonema marinoi</name>
    <dbReference type="NCBI Taxonomy" id="267567"/>
    <lineage>
        <taxon>Eukaryota</taxon>
        <taxon>Sar</taxon>
        <taxon>Stramenopiles</taxon>
        <taxon>Ochrophyta</taxon>
        <taxon>Bacillariophyta</taxon>
        <taxon>Coscinodiscophyceae</taxon>
        <taxon>Thalassiosirophycidae</taxon>
        <taxon>Thalassiosirales</taxon>
        <taxon>Skeletonemataceae</taxon>
        <taxon>Skeletonema</taxon>
        <taxon>Skeletonema marinoi-dohrnii complex</taxon>
    </lineage>
</organism>
<sequence>MFESEILKRMLPNVKYASFVKRLKRYKFVR</sequence>
<evidence type="ECO:0000313" key="1">
    <source>
        <dbReference type="EMBL" id="KAK1733154.1"/>
    </source>
</evidence>
<dbReference type="EMBL" id="JATAAI010000053">
    <property type="protein sequence ID" value="KAK1733154.1"/>
    <property type="molecule type" value="Genomic_DNA"/>
</dbReference>
<comment type="caution">
    <text evidence="1">The sequence shown here is derived from an EMBL/GenBank/DDBJ whole genome shotgun (WGS) entry which is preliminary data.</text>
</comment>
<keyword evidence="2" id="KW-1185">Reference proteome</keyword>